<keyword evidence="5 9" id="KW-0064">Aspartyl protease</keyword>
<proteinExistence type="inferred from homology"/>
<evidence type="ECO:0000256" key="4">
    <source>
        <dbReference type="ARBA" id="ARBA00022692"/>
    </source>
</evidence>
<sequence>MIVLKNTYKIKRAMTPKKIILLSAVLLIFDQLTKIVVKTSMTLGESINVFGSWFQILFIENNGAAYGMELGGEWGKLALSLFRIVAVVFIAIYISRLIKKKVNVGVVVAFTFILVGALGNIVDSAFYGLFFSESTPTTVAHFTAFGQGYGTFLHGKVVDMLHFPIIDIEMMPEWIPIWGGKPFLFFAPIFNVADSYITCSLAYLIIFQRKFFQSEPKKEIA</sequence>
<comment type="caution">
    <text evidence="9">Lacks conserved residue(s) required for the propagation of feature annotation.</text>
</comment>
<dbReference type="KEGG" id="rbc:BN938_1619"/>
<evidence type="ECO:0000256" key="10">
    <source>
        <dbReference type="RuleBase" id="RU004181"/>
    </source>
</evidence>
<dbReference type="HOGENOM" id="CLU_083252_0_1_10"/>
<dbReference type="GO" id="GO:0004190">
    <property type="term" value="F:aspartic-type endopeptidase activity"/>
    <property type="evidence" value="ECO:0007669"/>
    <property type="project" value="UniProtKB-UniRule"/>
</dbReference>
<keyword evidence="12" id="KW-1185">Reference proteome</keyword>
<protein>
    <recommendedName>
        <fullName evidence="9">Lipoprotein signal peptidase</fullName>
        <ecNumber evidence="9">3.4.23.36</ecNumber>
    </recommendedName>
    <alternativeName>
        <fullName evidence="9">Prolipoprotein signal peptidase</fullName>
    </alternativeName>
    <alternativeName>
        <fullName evidence="9">Signal peptidase II</fullName>
        <shortName evidence="9">SPase II</shortName>
    </alternativeName>
</protein>
<evidence type="ECO:0000256" key="9">
    <source>
        <dbReference type="HAMAP-Rule" id="MF_00161"/>
    </source>
</evidence>
<feature type="active site" evidence="9">
    <location>
        <position position="159"/>
    </location>
</feature>
<evidence type="ECO:0000313" key="11">
    <source>
        <dbReference type="EMBL" id="CDN31704.1"/>
    </source>
</evidence>
<feature type="active site" evidence="9">
    <location>
        <position position="194"/>
    </location>
</feature>
<dbReference type="GO" id="GO:0006508">
    <property type="term" value="P:proteolysis"/>
    <property type="evidence" value="ECO:0007669"/>
    <property type="project" value="UniProtKB-KW"/>
</dbReference>
<dbReference type="EMBL" id="HG934468">
    <property type="protein sequence ID" value="CDN31704.1"/>
    <property type="molecule type" value="Genomic_DNA"/>
</dbReference>
<dbReference type="STRING" id="1433126.BN938_1619"/>
<keyword evidence="2 9" id="KW-1003">Cell membrane</keyword>
<evidence type="ECO:0000256" key="3">
    <source>
        <dbReference type="ARBA" id="ARBA00022670"/>
    </source>
</evidence>
<organism evidence="11 12">
    <name type="scientific">Mucinivorans hirudinis</name>
    <dbReference type="NCBI Taxonomy" id="1433126"/>
    <lineage>
        <taxon>Bacteria</taxon>
        <taxon>Pseudomonadati</taxon>
        <taxon>Bacteroidota</taxon>
        <taxon>Bacteroidia</taxon>
        <taxon>Bacteroidales</taxon>
        <taxon>Rikenellaceae</taxon>
        <taxon>Mucinivorans</taxon>
    </lineage>
</organism>
<comment type="function">
    <text evidence="9">This protein specifically catalyzes the removal of signal peptides from prolipoproteins.</text>
</comment>
<keyword evidence="7 9" id="KW-1133">Transmembrane helix</keyword>
<dbReference type="eggNOG" id="COG0597">
    <property type="taxonomic scope" value="Bacteria"/>
</dbReference>
<accession>A0A060RDD3</accession>
<feature type="transmembrane region" description="Helical" evidence="9">
    <location>
        <begin position="183"/>
        <end position="207"/>
    </location>
</feature>
<dbReference type="PANTHER" id="PTHR33695">
    <property type="entry name" value="LIPOPROTEIN SIGNAL PEPTIDASE"/>
    <property type="match status" value="1"/>
</dbReference>
<feature type="transmembrane region" description="Helical" evidence="9">
    <location>
        <begin position="102"/>
        <end position="122"/>
    </location>
</feature>
<evidence type="ECO:0000256" key="1">
    <source>
        <dbReference type="ARBA" id="ARBA00006139"/>
    </source>
</evidence>
<keyword evidence="11" id="KW-0449">Lipoprotein</keyword>
<comment type="subcellular location">
    <subcellularLocation>
        <location evidence="9">Cell membrane</location>
        <topology evidence="9">Multi-pass membrane protein</topology>
    </subcellularLocation>
</comment>
<gene>
    <name evidence="9" type="primary">lspA</name>
    <name evidence="11" type="ORF">BN938_1619</name>
</gene>
<evidence type="ECO:0000256" key="8">
    <source>
        <dbReference type="ARBA" id="ARBA00023136"/>
    </source>
</evidence>
<dbReference type="PRINTS" id="PR00781">
    <property type="entry name" value="LIPOSIGPTASE"/>
</dbReference>
<evidence type="ECO:0000313" key="12">
    <source>
        <dbReference type="Proteomes" id="UP000027616"/>
    </source>
</evidence>
<comment type="catalytic activity">
    <reaction evidence="9">
        <text>Release of signal peptides from bacterial membrane prolipoproteins. Hydrolyzes -Xaa-Yaa-Zaa-|-(S,diacylglyceryl)Cys-, in which Xaa is hydrophobic (preferably Leu), and Yaa (Ala or Ser) and Zaa (Gly or Ala) have small, neutral side chains.</text>
        <dbReference type="EC" id="3.4.23.36"/>
    </reaction>
</comment>
<comment type="similarity">
    <text evidence="1 9 10">Belongs to the peptidase A8 family.</text>
</comment>
<keyword evidence="4 9" id="KW-0812">Transmembrane</keyword>
<dbReference type="PATRIC" id="fig|1433126.3.peg.1602"/>
<reference evidence="11 12" key="1">
    <citation type="journal article" date="2015" name="Genome Announc.">
        <title>Complete Genome Sequence of the Novel Leech Symbiont Mucinivorans hirudinis M3T.</title>
        <authorList>
            <person name="Nelson M.C."/>
            <person name="Bomar L."/>
            <person name="Graf J."/>
        </authorList>
    </citation>
    <scope>NUCLEOTIDE SEQUENCE [LARGE SCALE GENOMIC DNA]</scope>
    <source>
        <strain evidence="12">M3</strain>
    </source>
</reference>
<keyword evidence="3 9" id="KW-0645">Protease</keyword>
<comment type="pathway">
    <text evidence="9">Protein modification; lipoprotein biosynthesis (signal peptide cleavage).</text>
</comment>
<dbReference type="Pfam" id="PF01252">
    <property type="entry name" value="Peptidase_A8"/>
    <property type="match status" value="1"/>
</dbReference>
<keyword evidence="8 9" id="KW-0472">Membrane</keyword>
<evidence type="ECO:0000256" key="2">
    <source>
        <dbReference type="ARBA" id="ARBA00022475"/>
    </source>
</evidence>
<dbReference type="HAMAP" id="MF_00161">
    <property type="entry name" value="LspA"/>
    <property type="match status" value="1"/>
</dbReference>
<dbReference type="UniPathway" id="UPA00665"/>
<dbReference type="InterPro" id="IPR001872">
    <property type="entry name" value="Peptidase_A8"/>
</dbReference>
<dbReference type="AlphaFoldDB" id="A0A060RDD3"/>
<dbReference type="Proteomes" id="UP000027616">
    <property type="component" value="Chromosome I"/>
</dbReference>
<evidence type="ECO:0000256" key="6">
    <source>
        <dbReference type="ARBA" id="ARBA00022801"/>
    </source>
</evidence>
<dbReference type="GO" id="GO:0005886">
    <property type="term" value="C:plasma membrane"/>
    <property type="evidence" value="ECO:0007669"/>
    <property type="project" value="UniProtKB-SubCell"/>
</dbReference>
<dbReference type="PANTHER" id="PTHR33695:SF1">
    <property type="entry name" value="LIPOPROTEIN SIGNAL PEPTIDASE"/>
    <property type="match status" value="1"/>
</dbReference>
<keyword evidence="6 9" id="KW-0378">Hydrolase</keyword>
<evidence type="ECO:0000256" key="5">
    <source>
        <dbReference type="ARBA" id="ARBA00022750"/>
    </source>
</evidence>
<name>A0A060RDD3_9BACT</name>
<dbReference type="NCBIfam" id="NF011369">
    <property type="entry name" value="PRK14788.1"/>
    <property type="match status" value="1"/>
</dbReference>
<evidence type="ECO:0000256" key="7">
    <source>
        <dbReference type="ARBA" id="ARBA00022989"/>
    </source>
</evidence>
<dbReference type="EC" id="3.4.23.36" evidence="9"/>
<feature type="transmembrane region" description="Helical" evidence="9">
    <location>
        <begin position="77"/>
        <end position="95"/>
    </location>
</feature>